<dbReference type="InterPro" id="IPR036959">
    <property type="entry name" value="Peptidase_C12_UCH_sf"/>
</dbReference>
<evidence type="ECO:0000256" key="7">
    <source>
        <dbReference type="ARBA" id="ARBA00022807"/>
    </source>
</evidence>
<evidence type="ECO:0000256" key="11">
    <source>
        <dbReference type="RuleBase" id="RU361215"/>
    </source>
</evidence>
<accession>A0AA88HWE7</accession>
<evidence type="ECO:0000313" key="14">
    <source>
        <dbReference type="Proteomes" id="UP001187531"/>
    </source>
</evidence>
<protein>
    <recommendedName>
        <fullName evidence="9 11">Ubiquitin carboxyl-terminal hydrolase</fullName>
        <ecNumber evidence="3 11">3.4.19.12</ecNumber>
    </recommendedName>
</protein>
<comment type="caution">
    <text evidence="13">The sequence shown here is derived from an EMBL/GenBank/DDBJ whole genome shotgun (WGS) entry which is preliminary data.</text>
</comment>
<dbReference type="CDD" id="cd09616">
    <property type="entry name" value="Peptidase_C12_UCH_L1_L3"/>
    <property type="match status" value="1"/>
</dbReference>
<dbReference type="SUPFAM" id="SSF54001">
    <property type="entry name" value="Cysteine proteinases"/>
    <property type="match status" value="1"/>
</dbReference>
<evidence type="ECO:0000256" key="5">
    <source>
        <dbReference type="ARBA" id="ARBA00022786"/>
    </source>
</evidence>
<dbReference type="Gene3D" id="3.40.532.10">
    <property type="entry name" value="Peptidase C12, ubiquitin carboxyl-terminal hydrolase"/>
    <property type="match status" value="1"/>
</dbReference>
<dbReference type="EMBL" id="JAVRJZ010000009">
    <property type="protein sequence ID" value="KAK2718358.1"/>
    <property type="molecule type" value="Genomic_DNA"/>
</dbReference>
<evidence type="ECO:0000313" key="13">
    <source>
        <dbReference type="EMBL" id="KAK2718358.1"/>
    </source>
</evidence>
<evidence type="ECO:0000256" key="9">
    <source>
        <dbReference type="ARBA" id="ARBA00073226"/>
    </source>
</evidence>
<feature type="site" description="Important for enzyme activity" evidence="10">
    <location>
        <position position="173"/>
    </location>
</feature>
<evidence type="ECO:0000259" key="12">
    <source>
        <dbReference type="PROSITE" id="PS52048"/>
    </source>
</evidence>
<dbReference type="InterPro" id="IPR001578">
    <property type="entry name" value="Peptidase_C12_UCH"/>
</dbReference>
<keyword evidence="6 10" id="KW-0378">Hydrolase</keyword>
<evidence type="ECO:0000256" key="4">
    <source>
        <dbReference type="ARBA" id="ARBA00022670"/>
    </source>
</evidence>
<dbReference type="EC" id="3.4.19.12" evidence="3 11"/>
<dbReference type="PRINTS" id="PR00707">
    <property type="entry name" value="UBCTHYDRLASE"/>
</dbReference>
<keyword evidence="5 10" id="KW-0833">Ubl conjugation pathway</keyword>
<dbReference type="GO" id="GO:0005737">
    <property type="term" value="C:cytoplasm"/>
    <property type="evidence" value="ECO:0007669"/>
    <property type="project" value="TreeGrafter"/>
</dbReference>
<dbReference type="GO" id="GO:0006511">
    <property type="term" value="P:ubiquitin-dependent protein catabolic process"/>
    <property type="evidence" value="ECO:0007669"/>
    <property type="project" value="UniProtKB-UniRule"/>
</dbReference>
<comment type="function">
    <text evidence="8">Ubiquitin-protein hydrolase is involved both in the processing of ubiquitin precursors and of ubiquitinated proteins. This enzyme is a thiol protease that recognizes and hydrolyzes a peptide bond at the C-terminal glycine of ubiquitin.</text>
</comment>
<evidence type="ECO:0000256" key="8">
    <source>
        <dbReference type="ARBA" id="ARBA00055560"/>
    </source>
</evidence>
<proteinExistence type="inferred from homology"/>
<dbReference type="FunFam" id="3.40.532.10:FF:000006">
    <property type="entry name" value="Ubiquitin carboxyl-terminal hydrolase"/>
    <property type="match status" value="1"/>
</dbReference>
<organism evidence="13 14">
    <name type="scientific">Artemia franciscana</name>
    <name type="common">Brine shrimp</name>
    <name type="synonym">Artemia sanfranciscana</name>
    <dbReference type="NCBI Taxonomy" id="6661"/>
    <lineage>
        <taxon>Eukaryota</taxon>
        <taxon>Metazoa</taxon>
        <taxon>Ecdysozoa</taxon>
        <taxon>Arthropoda</taxon>
        <taxon>Crustacea</taxon>
        <taxon>Branchiopoda</taxon>
        <taxon>Anostraca</taxon>
        <taxon>Artemiidae</taxon>
        <taxon>Artemia</taxon>
    </lineage>
</organism>
<feature type="site" description="Transition state stabilizer" evidence="10">
    <location>
        <position position="76"/>
    </location>
</feature>
<sequence>MVSWIPLESNPDSMNLFLQQTGVPQEWKIVDVFSLDKDMLSFVPKPVLALILLFPVGSEKAEGGDPSIKNVYFMKQVVNNACGTIALLHAIGNSPIQLNEGLLKLFFESNKDKDPMERGVSLLSEGGELAKTIAQIHEACAIGGQTQAPDPNTHTPLHFVAIVKKDGAIYELDGRKDGPIKHGETTDETFLEDAADVCKKFISKLPNSLDFNVVALTKSIE</sequence>
<dbReference type="PANTHER" id="PTHR10589">
    <property type="entry name" value="UBIQUITIN CARBOXYL-TERMINAL HYDROLASE"/>
    <property type="match status" value="1"/>
</dbReference>
<feature type="active site" description="Nucleophile" evidence="10">
    <location>
        <position position="82"/>
    </location>
</feature>
<reference evidence="13" key="1">
    <citation type="submission" date="2023-07" db="EMBL/GenBank/DDBJ databases">
        <title>Chromosome-level genome assembly of Artemia franciscana.</title>
        <authorList>
            <person name="Jo E."/>
        </authorList>
    </citation>
    <scope>NUCLEOTIDE SEQUENCE</scope>
    <source>
        <tissue evidence="13">Whole body</tissue>
    </source>
</reference>
<comment type="similarity">
    <text evidence="2 10 11">Belongs to the peptidase C12 family.</text>
</comment>
<evidence type="ECO:0000256" key="10">
    <source>
        <dbReference type="PROSITE-ProRule" id="PRU01393"/>
    </source>
</evidence>
<dbReference type="AlphaFoldDB" id="A0AA88HWE7"/>
<evidence type="ECO:0000256" key="6">
    <source>
        <dbReference type="ARBA" id="ARBA00022801"/>
    </source>
</evidence>
<evidence type="ECO:0000256" key="2">
    <source>
        <dbReference type="ARBA" id="ARBA00009326"/>
    </source>
</evidence>
<evidence type="ECO:0000256" key="1">
    <source>
        <dbReference type="ARBA" id="ARBA00000707"/>
    </source>
</evidence>
<feature type="active site" description="Proton donor" evidence="10">
    <location>
        <position position="158"/>
    </location>
</feature>
<dbReference type="Pfam" id="PF01088">
    <property type="entry name" value="Peptidase_C12"/>
    <property type="match status" value="1"/>
</dbReference>
<keyword evidence="14" id="KW-1185">Reference proteome</keyword>
<feature type="domain" description="UCH catalytic" evidence="12">
    <location>
        <begin position="3"/>
        <end position="218"/>
    </location>
</feature>
<keyword evidence="7 10" id="KW-0788">Thiol protease</keyword>
<keyword evidence="4 10" id="KW-0645">Protease</keyword>
<name>A0AA88HWE7_ARTSF</name>
<dbReference type="GO" id="GO:0016579">
    <property type="term" value="P:protein deubiquitination"/>
    <property type="evidence" value="ECO:0007669"/>
    <property type="project" value="TreeGrafter"/>
</dbReference>
<dbReference type="Proteomes" id="UP001187531">
    <property type="component" value="Unassembled WGS sequence"/>
</dbReference>
<dbReference type="InterPro" id="IPR038765">
    <property type="entry name" value="Papain-like_cys_pep_sf"/>
</dbReference>
<dbReference type="GO" id="GO:0004843">
    <property type="term" value="F:cysteine-type deubiquitinase activity"/>
    <property type="evidence" value="ECO:0007669"/>
    <property type="project" value="UniProtKB-UniRule"/>
</dbReference>
<comment type="catalytic activity">
    <reaction evidence="1 10 11">
        <text>Thiol-dependent hydrolysis of ester, thioester, amide, peptide and isopeptide bonds formed by the C-terminal Gly of ubiquitin (a 76-residue protein attached to proteins as an intracellular targeting signal).</text>
        <dbReference type="EC" id="3.4.19.12"/>
    </reaction>
</comment>
<evidence type="ECO:0000256" key="3">
    <source>
        <dbReference type="ARBA" id="ARBA00012759"/>
    </source>
</evidence>
<gene>
    <name evidence="13" type="ORF">QYM36_005612</name>
</gene>
<dbReference type="PROSITE" id="PS52048">
    <property type="entry name" value="UCH_DOMAIN"/>
    <property type="match status" value="1"/>
</dbReference>
<dbReference type="PANTHER" id="PTHR10589:SF17">
    <property type="entry name" value="UBIQUITIN CARBOXYL-TERMINAL HYDROLASE"/>
    <property type="match status" value="1"/>
</dbReference>